<dbReference type="PROSITE" id="PS50835">
    <property type="entry name" value="IG_LIKE"/>
    <property type="match status" value="1"/>
</dbReference>
<dbReference type="Gene3D" id="2.60.40.10">
    <property type="entry name" value="Immunoglobulins"/>
    <property type="match status" value="1"/>
</dbReference>
<organism evidence="6 7">
    <name type="scientific">Dermatophagoides pteronyssinus</name>
    <name type="common">European house dust mite</name>
    <dbReference type="NCBI Taxonomy" id="6956"/>
    <lineage>
        <taxon>Eukaryota</taxon>
        <taxon>Metazoa</taxon>
        <taxon>Ecdysozoa</taxon>
        <taxon>Arthropoda</taxon>
        <taxon>Chelicerata</taxon>
        <taxon>Arachnida</taxon>
        <taxon>Acari</taxon>
        <taxon>Acariformes</taxon>
        <taxon>Sarcoptiformes</taxon>
        <taxon>Astigmata</taxon>
        <taxon>Psoroptidia</taxon>
        <taxon>Analgoidea</taxon>
        <taxon>Pyroglyphidae</taxon>
        <taxon>Dermatophagoidinae</taxon>
        <taxon>Dermatophagoides</taxon>
    </lineage>
</organism>
<dbReference type="SMART" id="SM00409">
    <property type="entry name" value="IG"/>
    <property type="match status" value="1"/>
</dbReference>
<reference evidence="6 7" key="1">
    <citation type="journal article" date="2018" name="J. Allergy Clin. Immunol.">
        <title>High-quality assembly of Dermatophagoides pteronyssinus genome and transcriptome reveals a wide range of novel allergens.</title>
        <authorList>
            <person name="Liu X.Y."/>
            <person name="Yang K.Y."/>
            <person name="Wang M.Q."/>
            <person name="Kwok J.S."/>
            <person name="Zeng X."/>
            <person name="Yang Z."/>
            <person name="Xiao X.J."/>
            <person name="Lau C.P."/>
            <person name="Li Y."/>
            <person name="Huang Z.M."/>
            <person name="Ba J.G."/>
            <person name="Yim A.K."/>
            <person name="Ouyang C.Y."/>
            <person name="Ngai S.M."/>
            <person name="Chan T.F."/>
            <person name="Leung E.L."/>
            <person name="Liu L."/>
            <person name="Liu Z.G."/>
            <person name="Tsui S.K."/>
        </authorList>
    </citation>
    <scope>NUCLEOTIDE SEQUENCE [LARGE SCALE GENOMIC DNA]</scope>
    <source>
        <strain evidence="6">Derp</strain>
    </source>
</reference>
<dbReference type="InterPro" id="IPR003599">
    <property type="entry name" value="Ig_sub"/>
</dbReference>
<reference evidence="6 7" key="2">
    <citation type="journal article" date="2022" name="Mol. Biol. Evol.">
        <title>Comparative Genomics Reveals Insights into the Divergent Evolution of Astigmatic Mites and Household Pest Adaptations.</title>
        <authorList>
            <person name="Xiong Q."/>
            <person name="Wan A.T."/>
            <person name="Liu X."/>
            <person name="Fung C.S."/>
            <person name="Xiao X."/>
            <person name="Malainual N."/>
            <person name="Hou J."/>
            <person name="Wang L."/>
            <person name="Wang M."/>
            <person name="Yang K.Y."/>
            <person name="Cui Y."/>
            <person name="Leung E.L."/>
            <person name="Nong W."/>
            <person name="Shin S.K."/>
            <person name="Au S.W."/>
            <person name="Jeong K.Y."/>
            <person name="Chew F.T."/>
            <person name="Hui J.H."/>
            <person name="Leung T.F."/>
            <person name="Tungtrongchitr A."/>
            <person name="Zhong N."/>
            <person name="Liu Z."/>
            <person name="Tsui S.K."/>
        </authorList>
    </citation>
    <scope>NUCLEOTIDE SEQUENCE [LARGE SCALE GENOMIC DNA]</scope>
    <source>
        <strain evidence="6">Derp</strain>
    </source>
</reference>
<dbReference type="SMART" id="SM00408">
    <property type="entry name" value="IGc2"/>
    <property type="match status" value="1"/>
</dbReference>
<dbReference type="InterPro" id="IPR007110">
    <property type="entry name" value="Ig-like_dom"/>
</dbReference>
<evidence type="ECO:0000256" key="3">
    <source>
        <dbReference type="ARBA" id="ARBA00023319"/>
    </source>
</evidence>
<evidence type="ECO:0000256" key="4">
    <source>
        <dbReference type="SAM" id="MobiDB-lite"/>
    </source>
</evidence>
<keyword evidence="7" id="KW-1185">Reference proteome</keyword>
<proteinExistence type="predicted"/>
<keyword evidence="2" id="KW-1015">Disulfide bond</keyword>
<keyword evidence="1" id="KW-0732">Signal</keyword>
<keyword evidence="3" id="KW-0393">Immunoglobulin domain</keyword>
<evidence type="ECO:0000259" key="5">
    <source>
        <dbReference type="PROSITE" id="PS50835"/>
    </source>
</evidence>
<dbReference type="InterPro" id="IPR036179">
    <property type="entry name" value="Ig-like_dom_sf"/>
</dbReference>
<dbReference type="InterPro" id="IPR050958">
    <property type="entry name" value="Cell_Adh-Cytoskel_Orgn"/>
</dbReference>
<feature type="region of interest" description="Disordered" evidence="4">
    <location>
        <begin position="1"/>
        <end position="24"/>
    </location>
</feature>
<sequence>MDLTDKQQQQQNGQLRPPKIKEHPISMVVKKHDPTQLECKADGNPKPIIEWYKDNVKIEQSSSHPIIMADGETLFFLHVNTRKGEHSDTGIYYCLARNEVGKARSNNATLDVAN</sequence>
<dbReference type="Proteomes" id="UP000887458">
    <property type="component" value="Unassembled WGS sequence"/>
</dbReference>
<evidence type="ECO:0000313" key="6">
    <source>
        <dbReference type="EMBL" id="KAH9426912.1"/>
    </source>
</evidence>
<dbReference type="SUPFAM" id="SSF48726">
    <property type="entry name" value="Immunoglobulin"/>
    <property type="match status" value="1"/>
</dbReference>
<evidence type="ECO:0000256" key="1">
    <source>
        <dbReference type="ARBA" id="ARBA00022729"/>
    </source>
</evidence>
<dbReference type="PANTHER" id="PTHR45080">
    <property type="entry name" value="CONTACTIN 5"/>
    <property type="match status" value="1"/>
</dbReference>
<dbReference type="InterPro" id="IPR013098">
    <property type="entry name" value="Ig_I-set"/>
</dbReference>
<feature type="domain" description="Ig-like" evidence="5">
    <location>
        <begin position="18"/>
        <end position="111"/>
    </location>
</feature>
<comment type="caution">
    <text evidence="6">The sequence shown here is derived from an EMBL/GenBank/DDBJ whole genome shotgun (WGS) entry which is preliminary data.</text>
</comment>
<gene>
    <name evidence="6" type="primary">ROBO1_2</name>
    <name evidence="6" type="ORF">DERP_011581</name>
</gene>
<accession>A0ABQ8JXF1</accession>
<evidence type="ECO:0000313" key="7">
    <source>
        <dbReference type="Proteomes" id="UP000887458"/>
    </source>
</evidence>
<dbReference type="EMBL" id="NJHN03000007">
    <property type="protein sequence ID" value="KAH9426912.1"/>
    <property type="molecule type" value="Genomic_DNA"/>
</dbReference>
<evidence type="ECO:0000256" key="2">
    <source>
        <dbReference type="ARBA" id="ARBA00023157"/>
    </source>
</evidence>
<dbReference type="Pfam" id="PF07679">
    <property type="entry name" value="I-set"/>
    <property type="match status" value="1"/>
</dbReference>
<dbReference type="InterPro" id="IPR013783">
    <property type="entry name" value="Ig-like_fold"/>
</dbReference>
<protein>
    <submittedName>
        <fullName evidence="6">Roundabout 1</fullName>
    </submittedName>
</protein>
<dbReference type="InterPro" id="IPR003598">
    <property type="entry name" value="Ig_sub2"/>
</dbReference>
<name>A0ABQ8JXF1_DERPT</name>
<dbReference type="PANTHER" id="PTHR45080:SF8">
    <property type="entry name" value="IG-LIKE DOMAIN-CONTAINING PROTEIN"/>
    <property type="match status" value="1"/>
</dbReference>